<dbReference type="Gene3D" id="3.40.50.300">
    <property type="entry name" value="P-loop containing nucleotide triphosphate hydrolases"/>
    <property type="match status" value="1"/>
</dbReference>
<evidence type="ECO:0000313" key="1">
    <source>
        <dbReference type="EMBL" id="MPM74841.1"/>
    </source>
</evidence>
<dbReference type="InterPro" id="IPR027417">
    <property type="entry name" value="P-loop_NTPase"/>
</dbReference>
<proteinExistence type="predicted"/>
<accession>A0A645CD52</accession>
<organism evidence="1">
    <name type="scientific">bioreactor metagenome</name>
    <dbReference type="NCBI Taxonomy" id="1076179"/>
    <lineage>
        <taxon>unclassified sequences</taxon>
        <taxon>metagenomes</taxon>
        <taxon>ecological metagenomes</taxon>
    </lineage>
</organism>
<reference evidence="1" key="1">
    <citation type="submission" date="2019-08" db="EMBL/GenBank/DDBJ databases">
        <authorList>
            <person name="Kucharzyk K."/>
            <person name="Murdoch R.W."/>
            <person name="Higgins S."/>
            <person name="Loffler F."/>
        </authorList>
    </citation>
    <scope>NUCLEOTIDE SEQUENCE</scope>
</reference>
<dbReference type="InterPro" id="IPR048444">
    <property type="entry name" value="DNMK"/>
</dbReference>
<evidence type="ECO:0008006" key="2">
    <source>
        <dbReference type="Google" id="ProtNLM"/>
    </source>
</evidence>
<sequence length="128" mass="15189">MRELNPNVWINHVNRRVTNILCDGYMCGVEPNVIVTDCRQKNEEMYLRRNGFKIIKVEADDQLRLQRIASAGEYVTPEQFNHDTERQVELIEADYLIDNNGTYEELKQEVFNAYNFFRAEREMGHESK</sequence>
<dbReference type="SUPFAM" id="SSF52540">
    <property type="entry name" value="P-loop containing nucleoside triphosphate hydrolases"/>
    <property type="match status" value="1"/>
</dbReference>
<dbReference type="Pfam" id="PF21448">
    <property type="entry name" value="DNMK"/>
    <property type="match status" value="1"/>
</dbReference>
<dbReference type="EMBL" id="VSSQ01026224">
    <property type="protein sequence ID" value="MPM74841.1"/>
    <property type="molecule type" value="Genomic_DNA"/>
</dbReference>
<dbReference type="AlphaFoldDB" id="A0A645CD52"/>
<protein>
    <recommendedName>
        <fullName evidence="2">Dephospho-CoA kinase</fullName>
    </recommendedName>
</protein>
<name>A0A645CD52_9ZZZZ</name>
<comment type="caution">
    <text evidence="1">The sequence shown here is derived from an EMBL/GenBank/DDBJ whole genome shotgun (WGS) entry which is preliminary data.</text>
</comment>
<gene>
    <name evidence="1" type="ORF">SDC9_121830</name>
</gene>